<dbReference type="PROSITE" id="PS51898">
    <property type="entry name" value="TYR_RECOMBINASE"/>
    <property type="match status" value="1"/>
</dbReference>
<dbReference type="InterPro" id="IPR004107">
    <property type="entry name" value="Integrase_SAM-like_N"/>
</dbReference>
<evidence type="ECO:0000313" key="7">
    <source>
        <dbReference type="EMBL" id="MFD2869208.1"/>
    </source>
</evidence>
<feature type="domain" description="Tyr recombinase" evidence="5">
    <location>
        <begin position="103"/>
        <end position="273"/>
    </location>
</feature>
<accession>A0ABW5Y229</accession>
<dbReference type="Gene3D" id="1.10.443.10">
    <property type="entry name" value="Intergrase catalytic core"/>
    <property type="match status" value="1"/>
</dbReference>
<dbReference type="PROSITE" id="PS51900">
    <property type="entry name" value="CB"/>
    <property type="match status" value="1"/>
</dbReference>
<evidence type="ECO:0000259" key="5">
    <source>
        <dbReference type="PROSITE" id="PS51898"/>
    </source>
</evidence>
<keyword evidence="2 4" id="KW-0238">DNA-binding</keyword>
<evidence type="ECO:0000259" key="6">
    <source>
        <dbReference type="PROSITE" id="PS51900"/>
    </source>
</evidence>
<keyword evidence="8" id="KW-1185">Reference proteome</keyword>
<dbReference type="InterPro" id="IPR002104">
    <property type="entry name" value="Integrase_catalytic"/>
</dbReference>
<keyword evidence="1" id="KW-0229">DNA integration</keyword>
<dbReference type="CDD" id="cd00397">
    <property type="entry name" value="DNA_BRE_C"/>
    <property type="match status" value="1"/>
</dbReference>
<dbReference type="SUPFAM" id="SSF56349">
    <property type="entry name" value="DNA breaking-rejoining enzymes"/>
    <property type="match status" value="1"/>
</dbReference>
<organism evidence="7 8">
    <name type="scientific">Kurthia populi</name>
    <dbReference type="NCBI Taxonomy" id="1562132"/>
    <lineage>
        <taxon>Bacteria</taxon>
        <taxon>Bacillati</taxon>
        <taxon>Bacillota</taxon>
        <taxon>Bacilli</taxon>
        <taxon>Bacillales</taxon>
        <taxon>Caryophanaceae</taxon>
        <taxon>Kurthia</taxon>
    </lineage>
</organism>
<dbReference type="InterPro" id="IPR011010">
    <property type="entry name" value="DNA_brk_join_enz"/>
</dbReference>
<sequence>MLSINKYLQHLEYEGKAFNTIETYRYHLIAFGAWLDEQKMPLRDLKPTHLLDFKEYLLQLQKSGRTVNGILSCVRNYFDYMILNEEVQFNPVSKLMKINVAPSSQRRLSDEELTNFSGYISTLPDHTKAAFHLMLGTGARVSEIANLTKADFSFIEGALYINIEDAKWGSDRLIPVMLENSARIVADYVNALDVSSELAFKCSPRTLQRHASNFSQKTGIAFSCHVLRHTFATRLLEKGVAIEQIQMLLGHRSLNMTRHYTQNAFSSFANIAPKLVREESV</sequence>
<evidence type="ECO:0000313" key="8">
    <source>
        <dbReference type="Proteomes" id="UP001597568"/>
    </source>
</evidence>
<evidence type="ECO:0000256" key="3">
    <source>
        <dbReference type="ARBA" id="ARBA00023172"/>
    </source>
</evidence>
<evidence type="ECO:0000256" key="2">
    <source>
        <dbReference type="ARBA" id="ARBA00023125"/>
    </source>
</evidence>
<dbReference type="RefSeq" id="WP_380148002.1">
    <property type="nucleotide sequence ID" value="NZ_JBHUOR010000105.1"/>
</dbReference>
<dbReference type="InterPro" id="IPR013762">
    <property type="entry name" value="Integrase-like_cat_sf"/>
</dbReference>
<evidence type="ECO:0000256" key="1">
    <source>
        <dbReference type="ARBA" id="ARBA00022908"/>
    </source>
</evidence>
<dbReference type="InterPro" id="IPR044068">
    <property type="entry name" value="CB"/>
</dbReference>
<dbReference type="Gene3D" id="1.10.150.130">
    <property type="match status" value="1"/>
</dbReference>
<dbReference type="Proteomes" id="UP001597568">
    <property type="component" value="Unassembled WGS sequence"/>
</dbReference>
<dbReference type="Pfam" id="PF02899">
    <property type="entry name" value="Phage_int_SAM_1"/>
    <property type="match status" value="1"/>
</dbReference>
<name>A0ABW5Y229_9BACL</name>
<dbReference type="PANTHER" id="PTHR30349">
    <property type="entry name" value="PHAGE INTEGRASE-RELATED"/>
    <property type="match status" value="1"/>
</dbReference>
<protein>
    <submittedName>
        <fullName evidence="7">Tyrosine-type recombinase/integrase</fullName>
    </submittedName>
</protein>
<comment type="caution">
    <text evidence="7">The sequence shown here is derived from an EMBL/GenBank/DDBJ whole genome shotgun (WGS) entry which is preliminary data.</text>
</comment>
<dbReference type="InterPro" id="IPR010998">
    <property type="entry name" value="Integrase_recombinase_N"/>
</dbReference>
<evidence type="ECO:0000256" key="4">
    <source>
        <dbReference type="PROSITE-ProRule" id="PRU01248"/>
    </source>
</evidence>
<proteinExistence type="predicted"/>
<feature type="domain" description="Core-binding (CB)" evidence="6">
    <location>
        <begin position="1"/>
        <end position="82"/>
    </location>
</feature>
<reference evidence="8" key="1">
    <citation type="journal article" date="2019" name="Int. J. Syst. Evol. Microbiol.">
        <title>The Global Catalogue of Microorganisms (GCM) 10K type strain sequencing project: providing services to taxonomists for standard genome sequencing and annotation.</title>
        <authorList>
            <consortium name="The Broad Institute Genomics Platform"/>
            <consortium name="The Broad Institute Genome Sequencing Center for Infectious Disease"/>
            <person name="Wu L."/>
            <person name="Ma J."/>
        </authorList>
    </citation>
    <scope>NUCLEOTIDE SEQUENCE [LARGE SCALE GENOMIC DNA]</scope>
    <source>
        <strain evidence="8">KCTC 33522</strain>
    </source>
</reference>
<dbReference type="EMBL" id="JBHUOR010000105">
    <property type="protein sequence ID" value="MFD2869208.1"/>
    <property type="molecule type" value="Genomic_DNA"/>
</dbReference>
<dbReference type="InterPro" id="IPR050090">
    <property type="entry name" value="Tyrosine_recombinase_XerCD"/>
</dbReference>
<keyword evidence="3" id="KW-0233">DNA recombination</keyword>
<dbReference type="Pfam" id="PF00589">
    <property type="entry name" value="Phage_integrase"/>
    <property type="match status" value="1"/>
</dbReference>
<gene>
    <name evidence="7" type="ORF">ACFSY7_11960</name>
</gene>